<name>A0AAW7DUR9_9GAMM</name>
<dbReference type="SUPFAM" id="SSF53774">
    <property type="entry name" value="Glutaminase/Asparaginase"/>
    <property type="match status" value="1"/>
</dbReference>
<dbReference type="PIRSF" id="PIRSF500176">
    <property type="entry name" value="L_ASNase"/>
    <property type="match status" value="1"/>
</dbReference>
<dbReference type="PIRSF" id="PIRSF001220">
    <property type="entry name" value="L-ASNase_gatD"/>
    <property type="match status" value="1"/>
</dbReference>
<gene>
    <name evidence="12" type="ORF">HX099_09885</name>
</gene>
<evidence type="ECO:0000256" key="8">
    <source>
        <dbReference type="ARBA" id="ARBA00084074"/>
    </source>
</evidence>
<dbReference type="Pfam" id="PF17763">
    <property type="entry name" value="Asparaginase_C"/>
    <property type="match status" value="1"/>
</dbReference>
<dbReference type="GO" id="GO:0004067">
    <property type="term" value="F:asparaginase activity"/>
    <property type="evidence" value="ECO:0007669"/>
    <property type="project" value="UniProtKB-UniRule"/>
</dbReference>
<evidence type="ECO:0000259" key="11">
    <source>
        <dbReference type="Pfam" id="PF17763"/>
    </source>
</evidence>
<comment type="catalytic activity">
    <reaction evidence="3">
        <text>L-asparagine + H2O = L-aspartate + NH4(+)</text>
        <dbReference type="Rhea" id="RHEA:21016"/>
        <dbReference type="ChEBI" id="CHEBI:15377"/>
        <dbReference type="ChEBI" id="CHEBI:28938"/>
        <dbReference type="ChEBI" id="CHEBI:29991"/>
        <dbReference type="ChEBI" id="CHEBI:58048"/>
        <dbReference type="EC" id="3.5.1.38"/>
    </reaction>
</comment>
<dbReference type="PANTHER" id="PTHR11707">
    <property type="entry name" value="L-ASPARAGINASE"/>
    <property type="match status" value="1"/>
</dbReference>
<feature type="domain" description="L-asparaginase N-terminal" evidence="10">
    <location>
        <begin position="21"/>
        <end position="214"/>
    </location>
</feature>
<dbReference type="InterPro" id="IPR006034">
    <property type="entry name" value="Asparaginase/glutaminase-like"/>
</dbReference>
<evidence type="ECO:0000259" key="10">
    <source>
        <dbReference type="Pfam" id="PF00710"/>
    </source>
</evidence>
<dbReference type="PROSITE" id="PS51732">
    <property type="entry name" value="ASN_GLN_ASE_3"/>
    <property type="match status" value="1"/>
</dbReference>
<dbReference type="EC" id="3.5.1.38" evidence="5"/>
<dbReference type="SFLD" id="SFLDS00057">
    <property type="entry name" value="Glutaminase/Asparaginase"/>
    <property type="match status" value="1"/>
</dbReference>
<accession>A0AAW7DUR9</accession>
<dbReference type="EMBL" id="JACANB010000006">
    <property type="protein sequence ID" value="MDM1696963.1"/>
    <property type="molecule type" value="Genomic_DNA"/>
</dbReference>
<evidence type="ECO:0000313" key="12">
    <source>
        <dbReference type="EMBL" id="MDM1696963.1"/>
    </source>
</evidence>
<protein>
    <recommendedName>
        <fullName evidence="6">Glutaminase-asparaginase</fullName>
        <ecNumber evidence="5">3.5.1.38</ecNumber>
    </recommendedName>
    <alternativeName>
        <fullName evidence="8">L-ASNase/L-GLNase</fullName>
    </alternativeName>
    <alternativeName>
        <fullName evidence="7">L-asparagine/L-glutamine amidohydrolase</fullName>
    </alternativeName>
</protein>
<evidence type="ECO:0000256" key="7">
    <source>
        <dbReference type="ARBA" id="ARBA00083270"/>
    </source>
</evidence>
<dbReference type="AlphaFoldDB" id="A0AAW7DUR9"/>
<reference evidence="12" key="1">
    <citation type="submission" date="2020-06" db="EMBL/GenBank/DDBJ databases">
        <authorList>
            <person name="Dong N."/>
        </authorList>
    </citation>
    <scope>NUCLEOTIDE SEQUENCE</scope>
    <source>
        <strain evidence="12">DF46-2-2</strain>
    </source>
</reference>
<dbReference type="CDD" id="cd08964">
    <property type="entry name" value="L-asparaginase_II"/>
    <property type="match status" value="1"/>
</dbReference>
<dbReference type="InterPro" id="IPR037152">
    <property type="entry name" value="L-asparaginase_N_sf"/>
</dbReference>
<evidence type="ECO:0000256" key="5">
    <source>
        <dbReference type="ARBA" id="ARBA00066751"/>
    </source>
</evidence>
<comment type="similarity">
    <text evidence="1">Belongs to the asparaginase 1 family.</text>
</comment>
<feature type="domain" description="Asparaginase/glutaminase C-terminal" evidence="11">
    <location>
        <begin position="236"/>
        <end position="331"/>
    </location>
</feature>
<evidence type="ECO:0000256" key="1">
    <source>
        <dbReference type="ARBA" id="ARBA00010518"/>
    </source>
</evidence>
<dbReference type="GO" id="GO:0050417">
    <property type="term" value="F:glutamin-(asparagin-)ase activity"/>
    <property type="evidence" value="ECO:0007669"/>
    <property type="project" value="UniProtKB-EC"/>
</dbReference>
<dbReference type="Gene3D" id="3.40.50.1170">
    <property type="entry name" value="L-asparaginase, N-terminal domain"/>
    <property type="match status" value="1"/>
</dbReference>
<dbReference type="FunFam" id="3.40.50.1170:FF:000001">
    <property type="entry name" value="L-asparaginase 2"/>
    <property type="match status" value="1"/>
</dbReference>
<comment type="caution">
    <text evidence="12">The sequence shown here is derived from an EMBL/GenBank/DDBJ whole genome shotgun (WGS) entry which is preliminary data.</text>
</comment>
<reference evidence="12" key="2">
    <citation type="journal article" date="2022" name="Sci. Total Environ.">
        <title>Prevalence, transmission, and molecular epidemiology of tet(X)-positive bacteria among humans, animals, and environmental niches in China: An epidemiological, and genomic-based study.</title>
        <authorList>
            <person name="Dong N."/>
            <person name="Zeng Y."/>
            <person name="Cai C."/>
            <person name="Sun C."/>
            <person name="Lu J."/>
            <person name="Liu C."/>
            <person name="Zhou H."/>
            <person name="Sun Q."/>
            <person name="Shu L."/>
            <person name="Wang H."/>
            <person name="Wang Y."/>
            <person name="Wang S."/>
            <person name="Wu C."/>
            <person name="Chan E.W."/>
            <person name="Chen G."/>
            <person name="Shen Z."/>
            <person name="Chen S."/>
            <person name="Zhang R."/>
        </authorList>
    </citation>
    <scope>NUCLEOTIDE SEQUENCE</scope>
    <source>
        <strain evidence="12">DF46-2-2</strain>
    </source>
</reference>
<evidence type="ECO:0000256" key="9">
    <source>
        <dbReference type="PIRSR" id="PIRSR001220-1"/>
    </source>
</evidence>
<dbReference type="RefSeq" id="WP_286594225.1">
    <property type="nucleotide sequence ID" value="NZ_JACANB010000006.1"/>
</dbReference>
<dbReference type="PANTHER" id="PTHR11707:SF28">
    <property type="entry name" value="60 KDA LYSOPHOSPHOLIPASE"/>
    <property type="match status" value="1"/>
</dbReference>
<dbReference type="Proteomes" id="UP001173465">
    <property type="component" value="Unassembled WGS sequence"/>
</dbReference>
<feature type="active site" description="O-isoaspartyl threonine intermediate" evidence="9">
    <location>
        <position position="29"/>
    </location>
</feature>
<dbReference type="InterPro" id="IPR036152">
    <property type="entry name" value="Asp/glu_Ase-like_sf"/>
</dbReference>
<dbReference type="SMART" id="SM00870">
    <property type="entry name" value="Asparaginase"/>
    <property type="match status" value="1"/>
</dbReference>
<evidence type="ECO:0000256" key="2">
    <source>
        <dbReference type="ARBA" id="ARBA00022801"/>
    </source>
</evidence>
<organism evidence="12 13">
    <name type="scientific">Thiopseudomonas alkaliphila</name>
    <dbReference type="NCBI Taxonomy" id="1697053"/>
    <lineage>
        <taxon>Bacteria</taxon>
        <taxon>Pseudomonadati</taxon>
        <taxon>Pseudomonadota</taxon>
        <taxon>Gammaproteobacteria</taxon>
        <taxon>Pseudomonadales</taxon>
        <taxon>Pseudomonadaceae</taxon>
        <taxon>Thiopseudomonas</taxon>
    </lineage>
</organism>
<keyword evidence="2" id="KW-0378">Hydrolase</keyword>
<dbReference type="Pfam" id="PF00710">
    <property type="entry name" value="Asparaginase"/>
    <property type="match status" value="1"/>
</dbReference>
<dbReference type="InterPro" id="IPR027473">
    <property type="entry name" value="L-asparaginase_C"/>
</dbReference>
<proteinExistence type="inferred from homology"/>
<evidence type="ECO:0000256" key="4">
    <source>
        <dbReference type="ARBA" id="ARBA00052564"/>
    </source>
</evidence>
<evidence type="ECO:0000313" key="13">
    <source>
        <dbReference type="Proteomes" id="UP001173465"/>
    </source>
</evidence>
<dbReference type="InterPro" id="IPR027474">
    <property type="entry name" value="L-asparaginase_N"/>
</dbReference>
<sequence>MLSGCILDYLTKTMGIDRPSICLIGLGGTVSAHHADPLELCDYQSGHYELADILAKLPALNELATIYPYQLSNVSSTAISLCHWFNLKHLLEQQLAQPHIKGAVITHGTNTLEETAYFLQLTLTTDKPVILTGSQRPFSALSSDADFNLINSVRVAIADSARGKGVLVVANDKIYSASDVSKTHSYHLETFQARNGGPLGSIDADRQVRFWQQPVQQPLAKPEFRQLTAPDNSPFVPIIYSHAGADQQVIEALLTHTALDGLVIAGTGAGRCSPLEEAAIAKARANHIPVVMSSRTGAGVVLPIACYQTLGLITLEHLSPQQARIWLILELLLKAQSGSLTVSSNAASAD</sequence>
<evidence type="ECO:0000256" key="6">
    <source>
        <dbReference type="ARBA" id="ARBA00070898"/>
    </source>
</evidence>
<dbReference type="Gene3D" id="3.40.50.40">
    <property type="match status" value="1"/>
</dbReference>
<comment type="catalytic activity">
    <reaction evidence="4">
        <text>L-glutamine + H2O = L-glutamate + NH4(+)</text>
        <dbReference type="Rhea" id="RHEA:15889"/>
        <dbReference type="ChEBI" id="CHEBI:15377"/>
        <dbReference type="ChEBI" id="CHEBI:28938"/>
        <dbReference type="ChEBI" id="CHEBI:29985"/>
        <dbReference type="ChEBI" id="CHEBI:58359"/>
        <dbReference type="EC" id="3.5.1.38"/>
    </reaction>
</comment>
<dbReference type="InterPro" id="IPR004550">
    <property type="entry name" value="AsnASE_II"/>
</dbReference>
<evidence type="ECO:0000256" key="3">
    <source>
        <dbReference type="ARBA" id="ARBA00050130"/>
    </source>
</evidence>
<dbReference type="PRINTS" id="PR00139">
    <property type="entry name" value="ASNGLNASE"/>
</dbReference>
<dbReference type="InterPro" id="IPR040919">
    <property type="entry name" value="Asparaginase_C"/>
</dbReference>
<dbReference type="GO" id="GO:0006528">
    <property type="term" value="P:asparagine metabolic process"/>
    <property type="evidence" value="ECO:0007669"/>
    <property type="project" value="InterPro"/>
</dbReference>